<gene>
    <name evidence="2" type="ordered locus">HCH_05605</name>
</gene>
<dbReference type="HOGENOM" id="CLU_884997_0_0_6"/>
<feature type="domain" description="DUF4123" evidence="1">
    <location>
        <begin position="20"/>
        <end position="137"/>
    </location>
</feature>
<dbReference type="OrthoDB" id="7833020at2"/>
<keyword evidence="3" id="KW-1185">Reference proteome</keyword>
<dbReference type="InterPro" id="IPR025391">
    <property type="entry name" value="DUF4123"/>
</dbReference>
<dbReference type="AlphaFoldDB" id="Q2SAR1"/>
<name>Q2SAR1_HAHCH</name>
<accession>Q2SAR1</accession>
<reference evidence="2 3" key="1">
    <citation type="journal article" date="2005" name="Nucleic Acids Res.">
        <title>Genomic blueprint of Hahella chejuensis, a marine microbe producing an algicidal agent.</title>
        <authorList>
            <person name="Jeong H."/>
            <person name="Yim J.H."/>
            <person name="Lee C."/>
            <person name="Choi S.-H."/>
            <person name="Park Y.K."/>
            <person name="Yoon S.H."/>
            <person name="Hur C.-G."/>
            <person name="Kang H.-Y."/>
            <person name="Kim D."/>
            <person name="Lee H.H."/>
            <person name="Park K.H."/>
            <person name="Park S.-H."/>
            <person name="Park H.-S."/>
            <person name="Lee H.K."/>
            <person name="Oh T.K."/>
            <person name="Kim J.F."/>
        </authorList>
    </citation>
    <scope>NUCLEOTIDE SEQUENCE [LARGE SCALE GENOMIC DNA]</scope>
    <source>
        <strain evidence="2 3">KCTC 2396</strain>
    </source>
</reference>
<dbReference type="Proteomes" id="UP000000238">
    <property type="component" value="Chromosome"/>
</dbReference>
<dbReference type="Pfam" id="PF13503">
    <property type="entry name" value="DUF4123"/>
    <property type="match status" value="1"/>
</dbReference>
<evidence type="ECO:0000313" key="2">
    <source>
        <dbReference type="EMBL" id="ABC32263.1"/>
    </source>
</evidence>
<sequence length="314" mass="36292">MDMAATIETLKAQCPNFEYYYAIVDCAQDDSLYEKIQLSECQYSALLEAEASEELLRVSPHIIELRENAFCSWLLARGWGRSWAIYIASQRPIGYLIRHFKKLSKVTGPQRQSWFFRYYDPRVCRDLLPICDASQLNRIIGNAGIFWMEGLDPTTTIKYSWKSGQLECSTYLVNGDNQAIKQIIHHPDKGPAADDSDSYMSVSQSQYDTLKEGAHRNFILSLIREVSTRHPDKAKVYSQEQLIRYIEFALTQMNELGGHGVHSATCFIEACFSFGWDFLSNPDYFWVREKFLDNKSIGDTNNRLDTLFNYLKKQ</sequence>
<dbReference type="KEGG" id="hch:HCH_05605"/>
<protein>
    <recommendedName>
        <fullName evidence="1">DUF4123 domain-containing protein</fullName>
    </recommendedName>
</protein>
<dbReference type="EMBL" id="CP000155">
    <property type="protein sequence ID" value="ABC32263.1"/>
    <property type="molecule type" value="Genomic_DNA"/>
</dbReference>
<dbReference type="eggNOG" id="COG1716">
    <property type="taxonomic scope" value="Bacteria"/>
</dbReference>
<evidence type="ECO:0000259" key="1">
    <source>
        <dbReference type="Pfam" id="PF13503"/>
    </source>
</evidence>
<dbReference type="RefSeq" id="WP_011399326.1">
    <property type="nucleotide sequence ID" value="NC_007645.1"/>
</dbReference>
<organism evidence="2 3">
    <name type="scientific">Hahella chejuensis (strain KCTC 2396)</name>
    <dbReference type="NCBI Taxonomy" id="349521"/>
    <lineage>
        <taxon>Bacteria</taxon>
        <taxon>Pseudomonadati</taxon>
        <taxon>Pseudomonadota</taxon>
        <taxon>Gammaproteobacteria</taxon>
        <taxon>Oceanospirillales</taxon>
        <taxon>Hahellaceae</taxon>
        <taxon>Hahella</taxon>
    </lineage>
</organism>
<proteinExistence type="predicted"/>
<evidence type="ECO:0000313" key="3">
    <source>
        <dbReference type="Proteomes" id="UP000000238"/>
    </source>
</evidence>